<sequence length="397" mass="45916">MSTGLTQQDATDAAANQLKPPVSVQAKNRRKRYLDQHPEYFSADLEMADPLLYDRLIRRFQTPAERETEGRTKGFSGILQADLLRSEAKMDALAHPDPNAMLSYRRGPNGEIVAEDKDDIPANKEEGEQRWRWEMEMRFLKGADYDFDYETVDENDEYDDWNEEQERYFDEEEPEWILDKEEGNIQKEKLTGETGRQIFTKGGVPPLLFLSSEGGCQPAERYHHTSNEKLHGKMLFGKNQNYPDEGEELNHKHGKPLSCMIFFFASQMLSNLETPAASTGSTDESRMPRTRAHRLDVLLAEVGEYANRSPYVTRFEPIPVEMSPPGRPTGTSRDEMHDVLLLASFKDKTAWQKWIETPEWQRFMQRTENEAVFRRLPHVRCAHSHKGLRNTLEILMA</sequence>
<dbReference type="GeneID" id="63794000"/>
<evidence type="ECO:0000313" key="4">
    <source>
        <dbReference type="Proteomes" id="UP000249363"/>
    </source>
</evidence>
<feature type="compositionally biased region" description="Low complexity" evidence="1">
    <location>
        <begin position="1"/>
        <end position="15"/>
    </location>
</feature>
<dbReference type="InterPro" id="IPR018613">
    <property type="entry name" value="Ccdc97-like"/>
</dbReference>
<dbReference type="Pfam" id="PF09747">
    <property type="entry name" value="CCD97-like_C"/>
    <property type="match status" value="2"/>
</dbReference>
<evidence type="ECO:0000313" key="3">
    <source>
        <dbReference type="EMBL" id="RAO68772.1"/>
    </source>
</evidence>
<dbReference type="AlphaFoldDB" id="A0A364KYZ5"/>
<dbReference type="RefSeq" id="XP_040733288.1">
    <property type="nucleotide sequence ID" value="XM_040877187.1"/>
</dbReference>
<keyword evidence="4" id="KW-1185">Reference proteome</keyword>
<proteinExistence type="predicted"/>
<organism evidence="3 4">
    <name type="scientific">Talaromyces amestolkiae</name>
    <dbReference type="NCBI Taxonomy" id="1196081"/>
    <lineage>
        <taxon>Eukaryota</taxon>
        <taxon>Fungi</taxon>
        <taxon>Dikarya</taxon>
        <taxon>Ascomycota</taxon>
        <taxon>Pezizomycotina</taxon>
        <taxon>Eurotiomycetes</taxon>
        <taxon>Eurotiomycetidae</taxon>
        <taxon>Eurotiales</taxon>
        <taxon>Trichocomaceae</taxon>
        <taxon>Talaromyces</taxon>
        <taxon>Talaromyces sect. Talaromyces</taxon>
    </lineage>
</organism>
<evidence type="ECO:0000256" key="1">
    <source>
        <dbReference type="SAM" id="MobiDB-lite"/>
    </source>
</evidence>
<reference evidence="3 4" key="1">
    <citation type="journal article" date="2017" name="Biotechnol. Biofuels">
        <title>Differential beta-glucosidase expression as a function of carbon source availability in Talaromyces amestolkiae: a genomic and proteomic approach.</title>
        <authorList>
            <person name="de Eugenio L.I."/>
            <person name="Mendez-Liter J.A."/>
            <person name="Nieto-Dominguez M."/>
            <person name="Alonso L."/>
            <person name="Gil-Munoz J."/>
            <person name="Barriuso J."/>
            <person name="Prieto A."/>
            <person name="Martinez M.J."/>
        </authorList>
    </citation>
    <scope>NUCLEOTIDE SEQUENCE [LARGE SCALE GENOMIC DNA]</scope>
    <source>
        <strain evidence="3 4">CIB</strain>
    </source>
</reference>
<dbReference type="EMBL" id="MIKG01000008">
    <property type="protein sequence ID" value="RAO68772.1"/>
    <property type="molecule type" value="Genomic_DNA"/>
</dbReference>
<dbReference type="Proteomes" id="UP000249363">
    <property type="component" value="Unassembled WGS sequence"/>
</dbReference>
<protein>
    <recommendedName>
        <fullName evidence="2">CCD97-like C-terminal domain-containing protein</fullName>
    </recommendedName>
</protein>
<dbReference type="PANTHER" id="PTHR31840">
    <property type="entry name" value="COILED-COIL DOMAIN-CONTAINING PROTEIN 97"/>
    <property type="match status" value="1"/>
</dbReference>
<dbReference type="InterPro" id="IPR040233">
    <property type="entry name" value="CCD97-like_C"/>
</dbReference>
<dbReference type="OrthoDB" id="333176at2759"/>
<comment type="caution">
    <text evidence="3">The sequence shown here is derived from an EMBL/GenBank/DDBJ whole genome shotgun (WGS) entry which is preliminary data.</text>
</comment>
<name>A0A364KYZ5_TALAM</name>
<feature type="domain" description="CCD97-like C-terminal" evidence="2">
    <location>
        <begin position="28"/>
        <end position="92"/>
    </location>
</feature>
<evidence type="ECO:0000259" key="2">
    <source>
        <dbReference type="Pfam" id="PF09747"/>
    </source>
</evidence>
<feature type="region of interest" description="Disordered" evidence="1">
    <location>
        <begin position="1"/>
        <end position="29"/>
    </location>
</feature>
<accession>A0A364KYZ5</accession>
<dbReference type="PANTHER" id="PTHR31840:SF1">
    <property type="entry name" value="COILED-COIL DOMAIN-CONTAINING PROTEIN 97"/>
    <property type="match status" value="1"/>
</dbReference>
<gene>
    <name evidence="3" type="ORF">BHQ10_004784</name>
</gene>
<feature type="domain" description="CCD97-like C-terminal" evidence="2">
    <location>
        <begin position="121"/>
        <end position="172"/>
    </location>
</feature>
<dbReference type="STRING" id="1196081.A0A364KYZ5"/>